<dbReference type="Proteomes" id="UP000199450">
    <property type="component" value="Unassembled WGS sequence"/>
</dbReference>
<keyword evidence="2" id="KW-1185">Reference proteome</keyword>
<protein>
    <submittedName>
        <fullName evidence="1">Uncharacterized protein</fullName>
    </submittedName>
</protein>
<dbReference type="STRING" id="295069.SAMN05421856_108108"/>
<reference evidence="2" key="1">
    <citation type="submission" date="2016-10" db="EMBL/GenBank/DDBJ databases">
        <authorList>
            <person name="Varghese N."/>
            <person name="Submissions S."/>
        </authorList>
    </citation>
    <scope>NUCLEOTIDE SEQUENCE [LARGE SCALE GENOMIC DNA]</scope>
    <source>
        <strain evidence="2">DSM 17453</strain>
    </source>
</reference>
<gene>
    <name evidence="1" type="ORF">SAMN05421856_108108</name>
</gene>
<organism evidence="1 2">
    <name type="scientific">Chryseobacterium taichungense</name>
    <dbReference type="NCBI Taxonomy" id="295069"/>
    <lineage>
        <taxon>Bacteria</taxon>
        <taxon>Pseudomonadati</taxon>
        <taxon>Bacteroidota</taxon>
        <taxon>Flavobacteriia</taxon>
        <taxon>Flavobacteriales</taxon>
        <taxon>Weeksellaceae</taxon>
        <taxon>Chryseobacterium group</taxon>
        <taxon>Chryseobacterium</taxon>
    </lineage>
</organism>
<dbReference type="EMBL" id="FOBV01000008">
    <property type="protein sequence ID" value="SEM90652.1"/>
    <property type="molecule type" value="Genomic_DNA"/>
</dbReference>
<accession>A0A1H8C6P3</accession>
<name>A0A1H8C6P3_9FLAO</name>
<evidence type="ECO:0000313" key="1">
    <source>
        <dbReference type="EMBL" id="SEM90652.1"/>
    </source>
</evidence>
<evidence type="ECO:0000313" key="2">
    <source>
        <dbReference type="Proteomes" id="UP000199450"/>
    </source>
</evidence>
<dbReference type="AlphaFoldDB" id="A0A1H8C6P3"/>
<sequence length="62" mass="7340">MEDQNIKTQKTSYLHTQYLVERKIKEENLTLSKGRKLLIAGILKIDDYNALKKRESSQYKKP</sequence>
<proteinExistence type="predicted"/>